<evidence type="ECO:0000313" key="3">
    <source>
        <dbReference type="Proteomes" id="UP001501047"/>
    </source>
</evidence>
<keyword evidence="1" id="KW-0812">Transmembrane</keyword>
<comment type="caution">
    <text evidence="2">The sequence shown here is derived from an EMBL/GenBank/DDBJ whole genome shotgun (WGS) entry which is preliminary data.</text>
</comment>
<reference evidence="2 3" key="1">
    <citation type="journal article" date="2019" name="Int. J. Syst. Evol. Microbiol.">
        <title>The Global Catalogue of Microorganisms (GCM) 10K type strain sequencing project: providing services to taxonomists for standard genome sequencing and annotation.</title>
        <authorList>
            <consortium name="The Broad Institute Genomics Platform"/>
            <consortium name="The Broad Institute Genome Sequencing Center for Infectious Disease"/>
            <person name="Wu L."/>
            <person name="Ma J."/>
        </authorList>
    </citation>
    <scope>NUCLEOTIDE SEQUENCE [LARGE SCALE GENOMIC DNA]</scope>
    <source>
        <strain evidence="2 3">JCM 1417</strain>
    </source>
</reference>
<evidence type="ECO:0000256" key="1">
    <source>
        <dbReference type="SAM" id="Phobius"/>
    </source>
</evidence>
<dbReference type="EMBL" id="BAAACI010000005">
    <property type="protein sequence ID" value="GAA0771735.1"/>
    <property type="molecule type" value="Genomic_DNA"/>
</dbReference>
<sequence>MRNISVKTTLKLFIYGVLWSILTLTIANIFTPLTNFYFKDIVFIEGLLMLVMSITSAINSKTLGMSFYILNQIHSKYINNRAFKKKEDKIFNTFNSINFHLFLNWISIAIGGFINILLIFVL</sequence>
<evidence type="ECO:0000313" key="2">
    <source>
        <dbReference type="EMBL" id="GAA0771735.1"/>
    </source>
</evidence>
<keyword evidence="3" id="KW-1185">Reference proteome</keyword>
<feature type="transmembrane region" description="Helical" evidence="1">
    <location>
        <begin position="101"/>
        <end position="121"/>
    </location>
</feature>
<protein>
    <recommendedName>
        <fullName evidence="4">DUF3899 domain-containing protein</fullName>
    </recommendedName>
</protein>
<proteinExistence type="predicted"/>
<accession>A0ABN1KN96</accession>
<gene>
    <name evidence="2" type="ORF">GCM10008908_16570</name>
</gene>
<evidence type="ECO:0008006" key="4">
    <source>
        <dbReference type="Google" id="ProtNLM"/>
    </source>
</evidence>
<organism evidence="2 3">
    <name type="scientific">Clostridium subterminale</name>
    <dbReference type="NCBI Taxonomy" id="1550"/>
    <lineage>
        <taxon>Bacteria</taxon>
        <taxon>Bacillati</taxon>
        <taxon>Bacillota</taxon>
        <taxon>Clostridia</taxon>
        <taxon>Eubacteriales</taxon>
        <taxon>Clostridiaceae</taxon>
        <taxon>Clostridium</taxon>
    </lineage>
</organism>
<feature type="transmembrane region" description="Helical" evidence="1">
    <location>
        <begin position="12"/>
        <end position="30"/>
    </location>
</feature>
<keyword evidence="1" id="KW-1133">Transmembrane helix</keyword>
<keyword evidence="1" id="KW-0472">Membrane</keyword>
<dbReference type="Proteomes" id="UP001501047">
    <property type="component" value="Unassembled WGS sequence"/>
</dbReference>
<name>A0ABN1KN96_CLOSU</name>